<keyword evidence="5" id="KW-1185">Reference proteome</keyword>
<dbReference type="Pfam" id="PF23753">
    <property type="entry name" value="TPR_WDR11"/>
    <property type="match status" value="1"/>
</dbReference>
<dbReference type="InterPro" id="IPR039694">
    <property type="entry name" value="WDR11"/>
</dbReference>
<dbReference type="STRING" id="282301.A0A267GK76"/>
<feature type="non-terminal residue" evidence="4">
    <location>
        <position position="1"/>
    </location>
</feature>
<feature type="compositionally biased region" description="Low complexity" evidence="1">
    <location>
        <begin position="350"/>
        <end position="360"/>
    </location>
</feature>
<dbReference type="EMBL" id="NIVC01000280">
    <property type="protein sequence ID" value="PAA86431.1"/>
    <property type="molecule type" value="Genomic_DNA"/>
</dbReference>
<evidence type="ECO:0000259" key="3">
    <source>
        <dbReference type="Pfam" id="PF23753"/>
    </source>
</evidence>
<feature type="region of interest" description="Disordered" evidence="1">
    <location>
        <begin position="341"/>
        <end position="367"/>
    </location>
</feature>
<comment type="caution">
    <text evidence="4">The sequence shown here is derived from an EMBL/GenBank/DDBJ whole genome shotgun (WGS) entry which is preliminary data.</text>
</comment>
<evidence type="ECO:0000259" key="2">
    <source>
        <dbReference type="Pfam" id="PF23752"/>
    </source>
</evidence>
<dbReference type="Pfam" id="PF23752">
    <property type="entry name" value="Beta-prop_WDR11_2nd"/>
    <property type="match status" value="1"/>
</dbReference>
<sequence length="1325" mass="140523">AQILLAPHLVAMTTAANLAAPGGHGIVSLSSGRYSPRYKAISGAAAFDIASVGQHNPHLQQQFVGDWGPQGLLAVANGPAVLILEPETVQVVQTLLPTLPEPASASAASAAAAAAALTSPVSRARWAPPPPGRWSARLAVGHVNGRLLAWDALDGRVSAEMQAPAGLSGRHSLADADWPSPELLLGLLLPASSAAAAAAAASGASSANSAGSSGSATASAGSAAGGELALWNSDTGALLWRRSVATSGAVPDSVFGGGSLCLDPFDRGHCLVFLRSDPTCVLFFSDLTPDREPSGDAKRLNLHGPTSTSSTTGSGGIPRSVSTYSERERSQAMRLLHMTAGLVSPGGGSQQQQQQGGHQAHPGKDAQSFEQQPCLQVTYHRARRNHVIAVYSREIVLIDLLINQPVASIALERSAAGFLRVHSCAHRDLLACLQETGAVSLRLRRPGCDEFDCVAQTDSFKVTRHCGLADVCLDPLLETRLALATTDGRVAFWELTAQPAARRLQQQGEPPSEPSGIAGVISAAGGTAKEPPPAVLAPTDATYRRAIWGCLAPESAAAAAAAAAESEDVAKEAVEPRTQPAQLKMLMTGLHSGICPAPCAVSMCPPLKTRTVHTYRPLLAVGSSRGLLQIVDINYGRVVKELSVLNVPVAGIRWCGQDSLVLHGSDQPNSAGQARNEAAFVDLATGAVHFFRDGRDRESPLELLEVSPARQYLALGFRDKPAEIWDLRSLALIGELPARFPRPIALEWGGSASAAQRATARKIGVRSHLAADDPAALRTDAAAAFPTDCALPAGQFARENFVMFDQEGHMTLVSVEGSIIREVSRLPPDTALSRVSAVVWKADMMVIGDTDGGLALWDLKSKTSRSVATQRGCVRRLKFAPGSGNYKFLVLFPNGLELWDARDTATKLTAMASARCPRHLPDLLDADWAASDKPLLLTADWLIRVTDMSLRICLSPADPAAFQRPPAIPGLFSDKAVRLAKHRLLTADGGAEAGDAEDDEARELLRRFDPDWLAELAAPGLSTADRSLLTAMLFCDPFEVRFWLLCRRFLPQSADPSAELEAGWDSLSPHPVYRRWQARRLACLLGRRRRLSPQQTQRLVECLVLFGQLDKAVQLLLETEPASPSYLADLHLACLLANQPASPNAQSTVKLVATSLMANGRVSEGAQLLCLIDRKLDACRYLEQHGERSTALWLAKCSLRDPAEAAEIVRRHAGHLAGTDPCQAALLLIAQGDWAAACDCLCRRLGLPGLACRLLAACAEAGRIPDSSDMSGAEPADRAAWREAHAAWARQLALLGDEAGASRCAELAELGSAGDGNKEEQKLTE</sequence>
<name>A0A267GK76_9PLAT</name>
<proteinExistence type="predicted"/>
<accession>A0A267GK76</accession>
<dbReference type="InterPro" id="IPR057854">
    <property type="entry name" value="TPR_WDR11"/>
</dbReference>
<evidence type="ECO:0000313" key="4">
    <source>
        <dbReference type="EMBL" id="PAA86431.1"/>
    </source>
</evidence>
<organism evidence="4 5">
    <name type="scientific">Macrostomum lignano</name>
    <dbReference type="NCBI Taxonomy" id="282301"/>
    <lineage>
        <taxon>Eukaryota</taxon>
        <taxon>Metazoa</taxon>
        <taxon>Spiralia</taxon>
        <taxon>Lophotrochozoa</taxon>
        <taxon>Platyhelminthes</taxon>
        <taxon>Rhabditophora</taxon>
        <taxon>Macrostomorpha</taxon>
        <taxon>Macrostomida</taxon>
        <taxon>Macrostomidae</taxon>
        <taxon>Macrostomum</taxon>
    </lineage>
</organism>
<dbReference type="Proteomes" id="UP000215902">
    <property type="component" value="Unassembled WGS sequence"/>
</dbReference>
<dbReference type="PANTHER" id="PTHR14593:SF5">
    <property type="entry name" value="WD REPEAT-CONTAINING PROTEIN 11"/>
    <property type="match status" value="1"/>
</dbReference>
<feature type="compositionally biased region" description="Low complexity" evidence="1">
    <location>
        <begin position="515"/>
        <end position="528"/>
    </location>
</feature>
<feature type="domain" description="WDR11 second beta-propeller" evidence="2">
    <location>
        <begin position="616"/>
        <end position="882"/>
    </location>
</feature>
<feature type="domain" description="WDR11 TPR" evidence="3">
    <location>
        <begin position="1094"/>
        <end position="1262"/>
    </location>
</feature>
<dbReference type="InterPro" id="IPR011047">
    <property type="entry name" value="Quinoprotein_ADH-like_sf"/>
</dbReference>
<dbReference type="SUPFAM" id="SSF50998">
    <property type="entry name" value="Quinoprotein alcohol dehydrogenase-like"/>
    <property type="match status" value="2"/>
</dbReference>
<protein>
    <submittedName>
        <fullName evidence="4">Uncharacterized protein</fullName>
    </submittedName>
</protein>
<dbReference type="GO" id="GO:0005737">
    <property type="term" value="C:cytoplasm"/>
    <property type="evidence" value="ECO:0007669"/>
    <property type="project" value="TreeGrafter"/>
</dbReference>
<dbReference type="OrthoDB" id="1291858at2759"/>
<evidence type="ECO:0000313" key="5">
    <source>
        <dbReference type="Proteomes" id="UP000215902"/>
    </source>
</evidence>
<dbReference type="InterPro" id="IPR015943">
    <property type="entry name" value="WD40/YVTN_repeat-like_dom_sf"/>
</dbReference>
<feature type="region of interest" description="Disordered" evidence="1">
    <location>
        <begin position="293"/>
        <end position="324"/>
    </location>
</feature>
<reference evidence="4 5" key="1">
    <citation type="submission" date="2017-06" db="EMBL/GenBank/DDBJ databases">
        <title>A platform for efficient transgenesis in Macrostomum lignano, a flatworm model organism for stem cell research.</title>
        <authorList>
            <person name="Berezikov E."/>
        </authorList>
    </citation>
    <scope>NUCLEOTIDE SEQUENCE [LARGE SCALE GENOMIC DNA]</scope>
    <source>
        <strain evidence="4">DV1</strain>
        <tissue evidence="4">Whole organism</tissue>
    </source>
</reference>
<evidence type="ECO:0000256" key="1">
    <source>
        <dbReference type="SAM" id="MobiDB-lite"/>
    </source>
</evidence>
<dbReference type="InterPro" id="IPR057853">
    <property type="entry name" value="Beta-prop_WDR11_2nd"/>
</dbReference>
<feature type="region of interest" description="Disordered" evidence="1">
    <location>
        <begin position="503"/>
        <end position="533"/>
    </location>
</feature>
<gene>
    <name evidence="4" type="ORF">BOX15_Mlig015787g3</name>
</gene>
<dbReference type="Gene3D" id="2.130.10.10">
    <property type="entry name" value="YVTN repeat-like/Quinoprotein amine dehydrogenase"/>
    <property type="match status" value="2"/>
</dbReference>
<dbReference type="PANTHER" id="PTHR14593">
    <property type="entry name" value="WD REPEAT-CONTAINING PROTEIN 11"/>
    <property type="match status" value="1"/>
</dbReference>